<proteinExistence type="predicted"/>
<comment type="caution">
    <text evidence="1">The sequence shown here is derived from an EMBL/GenBank/DDBJ whole genome shotgun (WGS) entry which is preliminary data.</text>
</comment>
<dbReference type="RefSeq" id="WP_007300276.1">
    <property type="nucleotide sequence ID" value="NZ_AJJH01000162.1"/>
</dbReference>
<evidence type="ECO:0000313" key="2">
    <source>
        <dbReference type="Proteomes" id="UP000006447"/>
    </source>
</evidence>
<organism evidence="1 2">
    <name type="scientific">Rhodococcus opacus RKJ300 = JCM 13270</name>
    <dbReference type="NCBI Taxonomy" id="1165867"/>
    <lineage>
        <taxon>Bacteria</taxon>
        <taxon>Bacillati</taxon>
        <taxon>Actinomycetota</taxon>
        <taxon>Actinomycetes</taxon>
        <taxon>Mycobacteriales</taxon>
        <taxon>Nocardiaceae</taxon>
        <taxon>Rhodococcus</taxon>
    </lineage>
</organism>
<dbReference type="EMBL" id="AJJH01000162">
    <property type="protein sequence ID" value="EID74474.1"/>
    <property type="molecule type" value="Genomic_DNA"/>
</dbReference>
<protein>
    <submittedName>
        <fullName evidence="1">Uncharacterized protein</fullName>
    </submittedName>
</protein>
<dbReference type="PATRIC" id="fig|1165867.3.peg.6109"/>
<dbReference type="AlphaFoldDB" id="I0WDK8"/>
<dbReference type="Proteomes" id="UP000006447">
    <property type="component" value="Unassembled WGS sequence"/>
</dbReference>
<accession>I0WDK8</accession>
<evidence type="ECO:0000313" key="1">
    <source>
        <dbReference type="EMBL" id="EID74474.1"/>
    </source>
</evidence>
<sequence>MAVASVGRVDVQALVPRGLDGPAVERVRAAVGRPLAEAVPDAFALLEEIDPGACWLLRSVHLDVRVPASEPDPARHAAAIARAMAAAVERVVHDGPSADAVRFAGRPAYVAAYVGAVLDGHTASWVFDGFRALDGLRASDALVAAARSTGAGLLDVVAALVAAGRWGRLLDRATPSEAVRLSAAVGRLHATSANAAALAEAWARRSAWSPVGGSVTPTHAVERRLRLLGEVVSAGMDPCQAVAAVWAVEPAASAKALEEIRTFEGAAEPGPAADTAVGDSQALDEHAPAAEVEMISMGDRLSAVGSVAFLLAPDLDDLFPEDGPGDALAGATRAAGDARALLLAAVLGRETTADDPAVRLAAGAEPRRREQDTDDVCALLDPLTRWLDELGADEILGWRHSGDDEWFAPLAAVDARLALVGRALLRRFAAHLPGFGRSGAAYLAERLLPLGGSVRLDEDAVVVELPRPQLHVLLALACLDAFTYRCRWMAVPVVVVHEAD</sequence>
<name>I0WDK8_RHOOP</name>
<reference evidence="1 2" key="1">
    <citation type="journal article" date="2012" name="J. Bacteriol.">
        <title>Draft genome sequence of the nitrophenol-degrading actinomycete Rhodococcus imtechensis RKJ300.</title>
        <authorList>
            <person name="Vikram S."/>
            <person name="Kumar S."/>
            <person name="Subramanian S."/>
            <person name="Raghava G.P."/>
        </authorList>
    </citation>
    <scope>NUCLEOTIDE SEQUENCE [LARGE SCALE GENOMIC DNA]</scope>
    <source>
        <strain evidence="1 2">RKJ300</strain>
    </source>
</reference>
<gene>
    <name evidence="1" type="ORF">W59_29864</name>
</gene>